<evidence type="ECO:0000256" key="2">
    <source>
        <dbReference type="RuleBase" id="RU003616"/>
    </source>
</evidence>
<accession>A0A1G2CL98</accession>
<evidence type="ECO:0000259" key="4">
    <source>
        <dbReference type="PROSITE" id="PS01031"/>
    </source>
</evidence>
<dbReference type="SUPFAM" id="SSF49764">
    <property type="entry name" value="HSP20-like chaperones"/>
    <property type="match status" value="1"/>
</dbReference>
<dbReference type="Proteomes" id="UP000178599">
    <property type="component" value="Unassembled WGS sequence"/>
</dbReference>
<dbReference type="Pfam" id="PF00011">
    <property type="entry name" value="HSP20"/>
    <property type="match status" value="1"/>
</dbReference>
<dbReference type="EMBL" id="MHLE01000041">
    <property type="protein sequence ID" value="OGZ02166.1"/>
    <property type="molecule type" value="Genomic_DNA"/>
</dbReference>
<dbReference type="PANTHER" id="PTHR11527">
    <property type="entry name" value="HEAT-SHOCK PROTEIN 20 FAMILY MEMBER"/>
    <property type="match status" value="1"/>
</dbReference>
<dbReference type="InterPro" id="IPR007052">
    <property type="entry name" value="CS_dom"/>
</dbReference>
<feature type="domain" description="CS" evidence="5">
    <location>
        <begin position="82"/>
        <end position="186"/>
    </location>
</feature>
<dbReference type="Gene3D" id="2.60.40.790">
    <property type="match status" value="1"/>
</dbReference>
<protein>
    <submittedName>
        <fullName evidence="6">Uncharacterized protein</fullName>
    </submittedName>
</protein>
<dbReference type="PROSITE" id="PS01031">
    <property type="entry name" value="SHSP"/>
    <property type="match status" value="1"/>
</dbReference>
<organism evidence="6 7">
    <name type="scientific">Candidatus Liptonbacteria bacterium RIFOXYB1_FULL_36_10</name>
    <dbReference type="NCBI Taxonomy" id="1798654"/>
    <lineage>
        <taxon>Bacteria</taxon>
        <taxon>Candidatus Liptoniibacteriota</taxon>
    </lineage>
</organism>
<evidence type="ECO:0000259" key="5">
    <source>
        <dbReference type="PROSITE" id="PS51203"/>
    </source>
</evidence>
<sequence length="190" mass="21403">MDEQAKNYFGSLVEGKKEKGIEDISAPVDEEVSTSKESEPVASLAKAESVVLKPRTKKSKKREEIISESPAEQEEEFSIEPEGQLTVDVFQTPDEIVIQSTVAGVKPEDLAIDITGESVSIKGKREMQERIKEDDYFYQECYWGRFSRSIILPQEIDPEKADASLKNGVLTIRLPKINRDKAKKLRVKLS</sequence>
<comment type="similarity">
    <text evidence="1 2">Belongs to the small heat shock protein (HSP20) family.</text>
</comment>
<evidence type="ECO:0000256" key="3">
    <source>
        <dbReference type="SAM" id="MobiDB-lite"/>
    </source>
</evidence>
<gene>
    <name evidence="6" type="ORF">A2390_01150</name>
</gene>
<feature type="domain" description="SHSP" evidence="4">
    <location>
        <begin position="78"/>
        <end position="190"/>
    </location>
</feature>
<name>A0A1G2CL98_9BACT</name>
<dbReference type="InterPro" id="IPR008978">
    <property type="entry name" value="HSP20-like_chaperone"/>
</dbReference>
<feature type="region of interest" description="Disordered" evidence="3">
    <location>
        <begin position="56"/>
        <end position="75"/>
    </location>
</feature>
<dbReference type="InterPro" id="IPR002068">
    <property type="entry name" value="A-crystallin/Hsp20_dom"/>
</dbReference>
<dbReference type="AlphaFoldDB" id="A0A1G2CL98"/>
<evidence type="ECO:0000313" key="7">
    <source>
        <dbReference type="Proteomes" id="UP000178599"/>
    </source>
</evidence>
<comment type="caution">
    <text evidence="6">The sequence shown here is derived from an EMBL/GenBank/DDBJ whole genome shotgun (WGS) entry which is preliminary data.</text>
</comment>
<proteinExistence type="inferred from homology"/>
<evidence type="ECO:0000256" key="1">
    <source>
        <dbReference type="PROSITE-ProRule" id="PRU00285"/>
    </source>
</evidence>
<dbReference type="PROSITE" id="PS51203">
    <property type="entry name" value="CS"/>
    <property type="match status" value="1"/>
</dbReference>
<dbReference type="InterPro" id="IPR031107">
    <property type="entry name" value="Small_HSP"/>
</dbReference>
<dbReference type="CDD" id="cd06464">
    <property type="entry name" value="ACD_sHsps-like"/>
    <property type="match status" value="1"/>
</dbReference>
<feature type="region of interest" description="Disordered" evidence="3">
    <location>
        <begin position="19"/>
        <end position="45"/>
    </location>
</feature>
<evidence type="ECO:0000313" key="6">
    <source>
        <dbReference type="EMBL" id="OGZ02166.1"/>
    </source>
</evidence>
<reference evidence="6 7" key="1">
    <citation type="journal article" date="2016" name="Nat. Commun.">
        <title>Thousands of microbial genomes shed light on interconnected biogeochemical processes in an aquifer system.</title>
        <authorList>
            <person name="Anantharaman K."/>
            <person name="Brown C.T."/>
            <person name="Hug L.A."/>
            <person name="Sharon I."/>
            <person name="Castelle C.J."/>
            <person name="Probst A.J."/>
            <person name="Thomas B.C."/>
            <person name="Singh A."/>
            <person name="Wilkins M.J."/>
            <person name="Karaoz U."/>
            <person name="Brodie E.L."/>
            <person name="Williams K.H."/>
            <person name="Hubbard S.S."/>
            <person name="Banfield J.F."/>
        </authorList>
    </citation>
    <scope>NUCLEOTIDE SEQUENCE [LARGE SCALE GENOMIC DNA]</scope>
</reference>